<evidence type="ECO:0000313" key="5">
    <source>
        <dbReference type="EMBL" id="CAG6683644.1"/>
    </source>
</evidence>
<evidence type="ECO:0000256" key="1">
    <source>
        <dbReference type="ARBA" id="ARBA00022884"/>
    </source>
</evidence>
<feature type="compositionally biased region" description="Polar residues" evidence="3">
    <location>
        <begin position="176"/>
        <end position="187"/>
    </location>
</feature>
<sequence length="318" mass="34778">MADFYGGNQERYGRNQKTLPTEPPYTAFVGNLPNGITQGDVEKFFPEEKIVSVRLVKDKETDRFKGFCYVEFSDLEDLRQALLKDGKIRVDNQEVRLDIADGKRNDNRGGFNNRQNRGGGGGGMGGNKYNQHQGGGSFNRDNMRNNSRGGGSSGGYNDFNRGGTGGGFRNNGPNRSQNSMNDHGSQYNNNNMRQDNRGNRGNYGNFDNQQRGGMGMGGGGGGGMGGGRMRQGGPPDHGYRDQQRPPRSTQSEYLPPPPADTTGRPRLMLAPRTKPDPVNQLAETLDRSKIFGNAKPRDEKPDEKEKSESAGDEAGSTQ</sequence>
<dbReference type="PANTHER" id="PTHR23236:SF11">
    <property type="entry name" value="EUKARYOTIC TRANSLATION INITIATION FACTOR 4H"/>
    <property type="match status" value="1"/>
</dbReference>
<dbReference type="PANTHER" id="PTHR23236">
    <property type="entry name" value="EUKARYOTIC TRANSLATION INITIATION FACTOR 4B/4H"/>
    <property type="match status" value="1"/>
</dbReference>
<protein>
    <submittedName>
        <fullName evidence="5">Eukaryotic translation initiation factor 4H</fullName>
    </submittedName>
</protein>
<reference evidence="5" key="1">
    <citation type="submission" date="2021-05" db="EMBL/GenBank/DDBJ databases">
        <authorList>
            <person name="Alioto T."/>
            <person name="Alioto T."/>
            <person name="Gomez Garrido J."/>
        </authorList>
    </citation>
    <scope>NUCLEOTIDE SEQUENCE</scope>
</reference>
<evidence type="ECO:0000259" key="4">
    <source>
        <dbReference type="PROSITE" id="PS50102"/>
    </source>
</evidence>
<organism evidence="5">
    <name type="scientific">Cacopsylla melanoneura</name>
    <dbReference type="NCBI Taxonomy" id="428564"/>
    <lineage>
        <taxon>Eukaryota</taxon>
        <taxon>Metazoa</taxon>
        <taxon>Ecdysozoa</taxon>
        <taxon>Arthropoda</taxon>
        <taxon>Hexapoda</taxon>
        <taxon>Insecta</taxon>
        <taxon>Pterygota</taxon>
        <taxon>Neoptera</taxon>
        <taxon>Paraneoptera</taxon>
        <taxon>Hemiptera</taxon>
        <taxon>Sternorrhyncha</taxon>
        <taxon>Psylloidea</taxon>
        <taxon>Psyllidae</taxon>
        <taxon>Psyllinae</taxon>
        <taxon>Cacopsylla</taxon>
    </lineage>
</organism>
<dbReference type="Pfam" id="PF00076">
    <property type="entry name" value="RRM_1"/>
    <property type="match status" value="1"/>
</dbReference>
<evidence type="ECO:0000256" key="3">
    <source>
        <dbReference type="SAM" id="MobiDB-lite"/>
    </source>
</evidence>
<keyword evidence="5" id="KW-0648">Protein biosynthesis</keyword>
<evidence type="ECO:0000256" key="2">
    <source>
        <dbReference type="PROSITE-ProRule" id="PRU00176"/>
    </source>
</evidence>
<feature type="compositionally biased region" description="Gly residues" evidence="3">
    <location>
        <begin position="117"/>
        <end position="126"/>
    </location>
</feature>
<dbReference type="SUPFAM" id="SSF54928">
    <property type="entry name" value="RNA-binding domain, RBD"/>
    <property type="match status" value="1"/>
</dbReference>
<dbReference type="GO" id="GO:0003743">
    <property type="term" value="F:translation initiation factor activity"/>
    <property type="evidence" value="ECO:0007669"/>
    <property type="project" value="UniProtKB-KW"/>
</dbReference>
<dbReference type="EMBL" id="HBUF01354409">
    <property type="protein sequence ID" value="CAG6716383.1"/>
    <property type="molecule type" value="Transcribed_RNA"/>
</dbReference>
<accession>A0A8D8X6I3</accession>
<keyword evidence="1 2" id="KW-0694">RNA-binding</keyword>
<feature type="compositionally biased region" description="Basic and acidic residues" evidence="3">
    <location>
        <begin position="284"/>
        <end position="309"/>
    </location>
</feature>
<dbReference type="InterPro" id="IPR012677">
    <property type="entry name" value="Nucleotide-bd_a/b_plait_sf"/>
</dbReference>
<feature type="domain" description="RRM" evidence="4">
    <location>
        <begin position="25"/>
        <end position="102"/>
    </location>
</feature>
<dbReference type="EMBL" id="HBUF01263902">
    <property type="protein sequence ID" value="CAG6683644.1"/>
    <property type="molecule type" value="Transcribed_RNA"/>
</dbReference>
<dbReference type="InterPro" id="IPR035979">
    <property type="entry name" value="RBD_domain_sf"/>
</dbReference>
<dbReference type="EMBL" id="HBUF01121241">
    <property type="protein sequence ID" value="CAG6642195.1"/>
    <property type="molecule type" value="Transcribed_RNA"/>
</dbReference>
<dbReference type="EMBL" id="HBUF01602586">
    <property type="protein sequence ID" value="CAG6776563.1"/>
    <property type="molecule type" value="Transcribed_RNA"/>
</dbReference>
<dbReference type="Gene3D" id="3.30.70.330">
    <property type="match status" value="1"/>
</dbReference>
<dbReference type="GO" id="GO:0003723">
    <property type="term" value="F:RNA binding"/>
    <property type="evidence" value="ECO:0007669"/>
    <property type="project" value="UniProtKB-UniRule"/>
</dbReference>
<feature type="compositionally biased region" description="Gly residues" evidence="3">
    <location>
        <begin position="212"/>
        <end position="230"/>
    </location>
</feature>
<feature type="region of interest" description="Disordered" evidence="3">
    <location>
        <begin position="1"/>
        <end position="21"/>
    </location>
</feature>
<dbReference type="PROSITE" id="PS50102">
    <property type="entry name" value="RRM"/>
    <property type="match status" value="1"/>
</dbReference>
<dbReference type="FunFam" id="3.30.70.330:FF:000414">
    <property type="entry name" value="Eukaryotic translation initiation factor 4H"/>
    <property type="match status" value="1"/>
</dbReference>
<keyword evidence="5" id="KW-0396">Initiation factor</keyword>
<dbReference type="InterPro" id="IPR000504">
    <property type="entry name" value="RRM_dom"/>
</dbReference>
<proteinExistence type="predicted"/>
<name>A0A8D8X6I3_9HEMI</name>
<dbReference type="SMART" id="SM00360">
    <property type="entry name" value="RRM"/>
    <property type="match status" value="1"/>
</dbReference>
<dbReference type="AlphaFoldDB" id="A0A8D8X6I3"/>
<feature type="region of interest" description="Disordered" evidence="3">
    <location>
        <begin position="100"/>
        <end position="318"/>
    </location>
</feature>